<evidence type="ECO:0000313" key="13">
    <source>
        <dbReference type="Proteomes" id="UP000515150"/>
    </source>
</evidence>
<reference evidence="14 15" key="1">
    <citation type="submission" date="2025-04" db="UniProtKB">
        <authorList>
            <consortium name="RefSeq"/>
        </authorList>
    </citation>
    <scope>IDENTIFICATION</scope>
</reference>
<dbReference type="GO" id="GO:0002009">
    <property type="term" value="P:morphogenesis of an epithelium"/>
    <property type="evidence" value="ECO:0007669"/>
    <property type="project" value="Ensembl"/>
</dbReference>
<dbReference type="Gene3D" id="4.10.400.10">
    <property type="entry name" value="Low-density Lipoprotein Receptor"/>
    <property type="match status" value="1"/>
</dbReference>
<evidence type="ECO:0000256" key="2">
    <source>
        <dbReference type="ARBA" id="ARBA00022692"/>
    </source>
</evidence>
<dbReference type="RefSeq" id="XP_040925237.1">
    <property type="nucleotide sequence ID" value="XM_041069303.2"/>
</dbReference>
<dbReference type="InterPro" id="IPR013980">
    <property type="entry name" value="MANSC_dom"/>
</dbReference>
<dbReference type="SMART" id="SM00131">
    <property type="entry name" value="KU"/>
    <property type="match status" value="2"/>
</dbReference>
<name>A0A6P7LNU3_BETSP</name>
<dbReference type="PROSITE" id="PS00280">
    <property type="entry name" value="BPTI_KUNITZ_1"/>
    <property type="match status" value="2"/>
</dbReference>
<dbReference type="InterPro" id="IPR013783">
    <property type="entry name" value="Ig-like_fold"/>
</dbReference>
<dbReference type="InterPro" id="IPR023415">
    <property type="entry name" value="LDLR_class-A_CS"/>
</dbReference>
<dbReference type="GO" id="GO:0050727">
    <property type="term" value="P:regulation of inflammatory response"/>
    <property type="evidence" value="ECO:0007669"/>
    <property type="project" value="Ensembl"/>
</dbReference>
<keyword evidence="7" id="KW-0325">Glycoprotein</keyword>
<dbReference type="SMART" id="SM00089">
    <property type="entry name" value="PKD"/>
    <property type="match status" value="1"/>
</dbReference>
<gene>
    <name evidence="14 15" type="primary">spint1a</name>
</gene>
<evidence type="ECO:0000256" key="10">
    <source>
        <dbReference type="SAM" id="SignalP"/>
    </source>
</evidence>
<evidence type="ECO:0000256" key="9">
    <source>
        <dbReference type="SAM" id="Phobius"/>
    </source>
</evidence>
<dbReference type="PRINTS" id="PR00759">
    <property type="entry name" value="BASICPTASE"/>
</dbReference>
<dbReference type="OrthoDB" id="2019384at2759"/>
<feature type="domain" description="BPTI/Kunitz inhibitor" evidence="11">
    <location>
        <begin position="255"/>
        <end position="305"/>
    </location>
</feature>
<dbReference type="Pfam" id="PF00014">
    <property type="entry name" value="Kunitz_BPTI"/>
    <property type="match status" value="2"/>
</dbReference>
<keyword evidence="14 15" id="KW-0646">Protease inhibitor</keyword>
<evidence type="ECO:0000313" key="15">
    <source>
        <dbReference type="RefSeq" id="XP_040925237.1"/>
    </source>
</evidence>
<dbReference type="KEGG" id="bspl:114848900"/>
<dbReference type="GO" id="GO:0016485">
    <property type="term" value="P:protein processing"/>
    <property type="evidence" value="ECO:0007669"/>
    <property type="project" value="Ensembl"/>
</dbReference>
<keyword evidence="13" id="KW-1185">Reference proteome</keyword>
<accession>A0A6P7LNU3</accession>
<dbReference type="GeneID" id="114848900"/>
<evidence type="ECO:0000256" key="3">
    <source>
        <dbReference type="ARBA" id="ARBA00022729"/>
    </source>
</evidence>
<dbReference type="GO" id="GO:0004867">
    <property type="term" value="F:serine-type endopeptidase inhibitor activity"/>
    <property type="evidence" value="ECO:0007669"/>
    <property type="project" value="InterPro"/>
</dbReference>
<feature type="signal peptide" evidence="10">
    <location>
        <begin position="1"/>
        <end position="42"/>
    </location>
</feature>
<dbReference type="GO" id="GO:0008283">
    <property type="term" value="P:cell population proliferation"/>
    <property type="evidence" value="ECO:0007669"/>
    <property type="project" value="Ensembl"/>
</dbReference>
<dbReference type="Pfam" id="PF07502">
    <property type="entry name" value="MANEC"/>
    <property type="match status" value="1"/>
</dbReference>
<dbReference type="CTD" id="406426"/>
<protein>
    <submittedName>
        <fullName evidence="14 15">Kunitz-type protease inhibitor 1a</fullName>
    </submittedName>
</protein>
<feature type="chain" id="PRO_5044651580" evidence="10">
    <location>
        <begin position="43"/>
        <end position="521"/>
    </location>
</feature>
<dbReference type="CDD" id="cd00146">
    <property type="entry name" value="PKD"/>
    <property type="match status" value="1"/>
</dbReference>
<dbReference type="SUPFAM" id="SSF49299">
    <property type="entry name" value="PKD domain"/>
    <property type="match status" value="1"/>
</dbReference>
<dbReference type="FunFam" id="4.10.410.10:FF:000020">
    <property type="entry name" value="Collagen, type VI, alpha 3"/>
    <property type="match status" value="1"/>
</dbReference>
<dbReference type="AlphaFoldDB" id="A0A6P7LNU3"/>
<feature type="disulfide bond" evidence="8">
    <location>
        <begin position="348"/>
        <end position="363"/>
    </location>
</feature>
<dbReference type="Pfam" id="PF22352">
    <property type="entry name" value="K319L-like_PKD"/>
    <property type="match status" value="1"/>
</dbReference>
<dbReference type="Gene3D" id="2.60.40.10">
    <property type="entry name" value="Immunoglobulins"/>
    <property type="match status" value="1"/>
</dbReference>
<comment type="subcellular location">
    <subcellularLocation>
        <location evidence="1">Membrane</location>
    </subcellularLocation>
</comment>
<evidence type="ECO:0000259" key="11">
    <source>
        <dbReference type="PROSITE" id="PS50279"/>
    </source>
</evidence>
<keyword evidence="5 9" id="KW-0472">Membrane</keyword>
<organism evidence="13 14">
    <name type="scientific">Betta splendens</name>
    <name type="common">Siamese fighting fish</name>
    <dbReference type="NCBI Taxonomy" id="158456"/>
    <lineage>
        <taxon>Eukaryota</taxon>
        <taxon>Metazoa</taxon>
        <taxon>Chordata</taxon>
        <taxon>Craniata</taxon>
        <taxon>Vertebrata</taxon>
        <taxon>Euteleostomi</taxon>
        <taxon>Actinopterygii</taxon>
        <taxon>Neopterygii</taxon>
        <taxon>Teleostei</taxon>
        <taxon>Neoteleostei</taxon>
        <taxon>Acanthomorphata</taxon>
        <taxon>Anabantaria</taxon>
        <taxon>Anabantiformes</taxon>
        <taxon>Anabantoidei</taxon>
        <taxon>Osphronemidae</taxon>
        <taxon>Betta</taxon>
    </lineage>
</organism>
<dbReference type="CDD" id="cd22624">
    <property type="entry name" value="Kunitz_HAI1_2-like"/>
    <property type="match status" value="1"/>
</dbReference>
<dbReference type="GO" id="GO:0030199">
    <property type="term" value="P:collagen fibril organization"/>
    <property type="evidence" value="ECO:0007669"/>
    <property type="project" value="Ensembl"/>
</dbReference>
<dbReference type="GO" id="GO:0030593">
    <property type="term" value="P:neutrophil chemotaxis"/>
    <property type="evidence" value="ECO:0007669"/>
    <property type="project" value="Ensembl"/>
</dbReference>
<dbReference type="PANTHER" id="PTHR46750:SF1">
    <property type="entry name" value="KUNITZ-TYPE PROTEASE INHIBITOR 1"/>
    <property type="match status" value="1"/>
</dbReference>
<dbReference type="PROSITE" id="PS50986">
    <property type="entry name" value="MANSC"/>
    <property type="match status" value="1"/>
</dbReference>
<evidence type="ECO:0000256" key="7">
    <source>
        <dbReference type="ARBA" id="ARBA00023180"/>
    </source>
</evidence>
<feature type="transmembrane region" description="Helical" evidence="9">
    <location>
        <begin position="459"/>
        <end position="484"/>
    </location>
</feature>
<dbReference type="InterPro" id="IPR020901">
    <property type="entry name" value="Prtase_inh_Kunz-CS"/>
</dbReference>
<dbReference type="Pfam" id="PF00057">
    <property type="entry name" value="Ldl_recept_a"/>
    <property type="match status" value="1"/>
</dbReference>
<dbReference type="PROSITE" id="PS01209">
    <property type="entry name" value="LDLRA_1"/>
    <property type="match status" value="1"/>
</dbReference>
<evidence type="ECO:0000256" key="6">
    <source>
        <dbReference type="ARBA" id="ARBA00023157"/>
    </source>
</evidence>
<keyword evidence="4 9" id="KW-1133">Transmembrane helix</keyword>
<dbReference type="Gene3D" id="4.10.410.10">
    <property type="entry name" value="Pancreatic trypsin inhibitor Kunitz domain"/>
    <property type="match status" value="2"/>
</dbReference>
<dbReference type="PROSITE" id="PS50068">
    <property type="entry name" value="LDLRA_2"/>
    <property type="match status" value="1"/>
</dbReference>
<dbReference type="GO" id="GO:0008544">
    <property type="term" value="P:epidermis development"/>
    <property type="evidence" value="ECO:0007669"/>
    <property type="project" value="Ensembl"/>
</dbReference>
<dbReference type="InterPro" id="IPR002223">
    <property type="entry name" value="Kunitz_BPTI"/>
</dbReference>
<dbReference type="InterPro" id="IPR036880">
    <property type="entry name" value="Kunitz_BPTI_sf"/>
</dbReference>
<evidence type="ECO:0000259" key="12">
    <source>
        <dbReference type="PROSITE" id="PS50986"/>
    </source>
</evidence>
<dbReference type="InterPro" id="IPR022409">
    <property type="entry name" value="PKD/Chitinase_dom"/>
</dbReference>
<evidence type="ECO:0000256" key="1">
    <source>
        <dbReference type="ARBA" id="ARBA00004370"/>
    </source>
</evidence>
<dbReference type="PROSITE" id="PS50279">
    <property type="entry name" value="BPTI_KUNITZ_2"/>
    <property type="match status" value="2"/>
</dbReference>
<dbReference type="Proteomes" id="UP000515150">
    <property type="component" value="Chromosome 22"/>
</dbReference>
<proteinExistence type="predicted"/>
<keyword evidence="2 9" id="KW-0812">Transmembrane</keyword>
<dbReference type="SUPFAM" id="SSF57424">
    <property type="entry name" value="LDL receptor-like module"/>
    <property type="match status" value="1"/>
</dbReference>
<dbReference type="InterPro" id="IPR002172">
    <property type="entry name" value="LDrepeatLR_classA_rpt"/>
</dbReference>
<feature type="disulfide bond" evidence="8">
    <location>
        <begin position="336"/>
        <end position="354"/>
    </location>
</feature>
<dbReference type="CDD" id="cd00112">
    <property type="entry name" value="LDLa"/>
    <property type="match status" value="1"/>
</dbReference>
<evidence type="ECO:0000256" key="8">
    <source>
        <dbReference type="PROSITE-ProRule" id="PRU00124"/>
    </source>
</evidence>
<dbReference type="PANTHER" id="PTHR46750">
    <property type="entry name" value="KUNITZ-TYPE PROTEASE INHIBITOR 1"/>
    <property type="match status" value="1"/>
</dbReference>
<feature type="domain" description="MANSC" evidence="12">
    <location>
        <begin position="55"/>
        <end position="136"/>
    </location>
</feature>
<dbReference type="CDD" id="cd22623">
    <property type="entry name" value="Kunitz_HAI1_1-like"/>
    <property type="match status" value="1"/>
</dbReference>
<evidence type="ECO:0000256" key="5">
    <source>
        <dbReference type="ARBA" id="ARBA00023136"/>
    </source>
</evidence>
<dbReference type="InterPro" id="IPR035986">
    <property type="entry name" value="PKD_dom_sf"/>
</dbReference>
<dbReference type="SMART" id="SM00192">
    <property type="entry name" value="LDLa"/>
    <property type="match status" value="1"/>
</dbReference>
<dbReference type="SUPFAM" id="SSF57362">
    <property type="entry name" value="BPTI-like"/>
    <property type="match status" value="2"/>
</dbReference>
<evidence type="ECO:0000256" key="4">
    <source>
        <dbReference type="ARBA" id="ARBA00022989"/>
    </source>
</evidence>
<feature type="disulfide bond" evidence="8">
    <location>
        <begin position="329"/>
        <end position="341"/>
    </location>
</feature>
<keyword evidence="3 10" id="KW-0732">Signal</keyword>
<dbReference type="GO" id="GO:0005886">
    <property type="term" value="C:plasma membrane"/>
    <property type="evidence" value="ECO:0007669"/>
    <property type="project" value="TreeGrafter"/>
</dbReference>
<dbReference type="SMART" id="SM00765">
    <property type="entry name" value="MANEC"/>
    <property type="match status" value="1"/>
</dbReference>
<dbReference type="RefSeq" id="XP_028995637.1">
    <property type="nucleotide sequence ID" value="XM_029139804.3"/>
</dbReference>
<evidence type="ECO:0000313" key="14">
    <source>
        <dbReference type="RefSeq" id="XP_028995637.1"/>
    </source>
</evidence>
<dbReference type="InterPro" id="IPR036055">
    <property type="entry name" value="LDL_receptor-like_sf"/>
</dbReference>
<dbReference type="InterPro" id="IPR011106">
    <property type="entry name" value="MANSC_N"/>
</dbReference>
<feature type="domain" description="BPTI/Kunitz inhibitor" evidence="11">
    <location>
        <begin position="385"/>
        <end position="435"/>
    </location>
</feature>
<dbReference type="GeneTree" id="ENSGT00940000164935"/>
<sequence length="521" mass="56855">MSPLLGRRSGPSASPPRASLRVSLLTSLLCSLLCSLVGFAGGQVSSECSANFKSGRDDFVLNVDKSVKAGATFLSSPKLSRQRDCLQSCCKDTSCNVVFMEKGDDDGLIKSCSLFNCLYKNHYVCSFGRKSGYINFILDSVYEGHLAVDTRSDESDHPPVAFGGPDQVVQPNEHVTLNGLESKDDNKIETYHWQMVSGNPNAVIETTGFPDQIIVSNLSSGLYKFTLTVTDSAGQMDSTKVTVLVLTPEQSEHHCMAPKKIGPCRGSFPRWHYNAASLACEKFIFGGCKENLNNYISEDECIKACLGSEKKFGRGISIPTSEERCDAMCSPHEFSCASGCCLDRGLECDGTAQCSDGSDEQMCEEVNQEFEVLRNIPLDEQKARCTQPPDTGGCRESFTKWYYSPGRKACLRFNFGGCQGNNNRFDSEDACQSTCHGVTGEDSFIYQGQIDRSVSEGNMGVVAIAALLGVAIAILLGVLVYCLMKGKKKSSQNQRLPANTAQFTSLEDRERLVYNSTTKPM</sequence>
<dbReference type="FunFam" id="4.10.410.10:FF:000006">
    <property type="entry name" value="Serine peptidase inhibitor, Kunitz type 1"/>
    <property type="match status" value="1"/>
</dbReference>
<keyword evidence="6 8" id="KW-1015">Disulfide bond</keyword>